<feature type="compositionally biased region" description="Pro residues" evidence="1">
    <location>
        <begin position="249"/>
        <end position="267"/>
    </location>
</feature>
<accession>A0A836BTB3</accession>
<organism evidence="2 3">
    <name type="scientific">Edaphochlamys debaryana</name>
    <dbReference type="NCBI Taxonomy" id="47281"/>
    <lineage>
        <taxon>Eukaryota</taxon>
        <taxon>Viridiplantae</taxon>
        <taxon>Chlorophyta</taxon>
        <taxon>core chlorophytes</taxon>
        <taxon>Chlorophyceae</taxon>
        <taxon>CS clade</taxon>
        <taxon>Chlamydomonadales</taxon>
        <taxon>Chlamydomonadales incertae sedis</taxon>
        <taxon>Edaphochlamys</taxon>
    </lineage>
</organism>
<name>A0A836BTB3_9CHLO</name>
<dbReference type="OrthoDB" id="10639763at2759"/>
<dbReference type="EMBL" id="JAEHOE010000109">
    <property type="protein sequence ID" value="KAG2486669.1"/>
    <property type="molecule type" value="Genomic_DNA"/>
</dbReference>
<dbReference type="AlphaFoldDB" id="A0A836BTB3"/>
<comment type="caution">
    <text evidence="2">The sequence shown here is derived from an EMBL/GenBank/DDBJ whole genome shotgun (WGS) entry which is preliminary data.</text>
</comment>
<reference evidence="2" key="1">
    <citation type="journal article" date="2020" name="bioRxiv">
        <title>Comparative genomics of Chlamydomonas.</title>
        <authorList>
            <person name="Craig R.J."/>
            <person name="Hasan A.R."/>
            <person name="Ness R.W."/>
            <person name="Keightley P.D."/>
        </authorList>
    </citation>
    <scope>NUCLEOTIDE SEQUENCE</scope>
    <source>
        <strain evidence="2">CCAP 11/70</strain>
    </source>
</reference>
<feature type="compositionally biased region" description="Pro residues" evidence="1">
    <location>
        <begin position="290"/>
        <end position="379"/>
    </location>
</feature>
<feature type="region of interest" description="Disordered" evidence="1">
    <location>
        <begin position="244"/>
        <end position="267"/>
    </location>
</feature>
<evidence type="ECO:0000313" key="3">
    <source>
        <dbReference type="Proteomes" id="UP000612055"/>
    </source>
</evidence>
<evidence type="ECO:0000256" key="1">
    <source>
        <dbReference type="SAM" id="MobiDB-lite"/>
    </source>
</evidence>
<keyword evidence="3" id="KW-1185">Reference proteome</keyword>
<feature type="compositionally biased region" description="Pro residues" evidence="1">
    <location>
        <begin position="403"/>
        <end position="417"/>
    </location>
</feature>
<gene>
    <name evidence="2" type="ORF">HYH03_014724</name>
</gene>
<feature type="compositionally biased region" description="Basic and acidic residues" evidence="1">
    <location>
        <begin position="418"/>
        <end position="428"/>
    </location>
</feature>
<evidence type="ECO:0000313" key="2">
    <source>
        <dbReference type="EMBL" id="KAG2486669.1"/>
    </source>
</evidence>
<dbReference type="Proteomes" id="UP000612055">
    <property type="component" value="Unassembled WGS sequence"/>
</dbReference>
<sequence>MLNPQLPILATLSYGDGLTRQYQAVPYGISTDSYGRSVFLLDRAVGSAYSDSSPDASTGRRYAAPGNVTLTCVAQDDAGSSAEGTLADMYVYPSPPRVARGGQLALLPASPSDPAGVVYVDGDRPPATLSVSTLDLNGPSPATWQVHQVTATLTIQKLWPSDADPEEVSSWVEWRSLTAAFRRTSTISWVLADPSTSPWTFKFNFPGLYRLTWLVPDVEFPYSGRPYASSGPIEITAVAADPSFVEPGAPLPPSPPPPPPPPSPLPPRSPREWWWAWPPPMEEGGWAESPGPPPLEPPPPALPDTPPPARPVFPSPRAPKPPRPQQPTQPQRPPRLPPPPRPPRPPPPPPPQPPVPPAPPPSPPQPPLAPNLPPYPPGAPGMTYPPSYPPRYPLDPFAAPRKPSYPAPDAPEPPPSPEDTRPNTHPDM</sequence>
<feature type="region of interest" description="Disordered" evidence="1">
    <location>
        <begin position="284"/>
        <end position="428"/>
    </location>
</feature>
<protein>
    <submittedName>
        <fullName evidence="2">Uncharacterized protein</fullName>
    </submittedName>
</protein>
<proteinExistence type="predicted"/>